<protein>
    <submittedName>
        <fullName evidence="1">Uncharacterized protein</fullName>
    </submittedName>
</protein>
<sequence>MTTKIFIAVLAVIGLVSAEGTSHTAVSKEHESQFVYDIVHANPGHWSGSAYPYGFGGLGVYGGDGSLGAGGYGRTALAGGYGGYGAGYGGSTHGGYGTGYTAGAFNDLGVAGSGWSSYAAVPQTYYGSYSAGYGADPYSYGSHSAGYGAVPYSYGNTGGVTYGSDYGTGLTYSHGGSGAYPSAYGGYGTASYGHGIGHGSYSGLGVQGYGQGYGHGYSTYSHPTTVGGAYPGTHRSAW</sequence>
<evidence type="ECO:0000313" key="1">
    <source>
        <dbReference type="EnsemblMetazoa" id="RPRC006967-PA"/>
    </source>
</evidence>
<dbReference type="EMBL" id="ACPB03019717">
    <property type="status" value="NOT_ANNOTATED_CDS"/>
    <property type="molecule type" value="Genomic_DNA"/>
</dbReference>
<dbReference type="GeneID" id="141453624"/>
<dbReference type="HOGENOM" id="CLU_1167115_0_0_1"/>
<dbReference type="eggNOG" id="ENOG502QSI5">
    <property type="taxonomic scope" value="Eukaryota"/>
</dbReference>
<proteinExistence type="predicted"/>
<reference evidence="1" key="1">
    <citation type="submission" date="2015-05" db="UniProtKB">
        <authorList>
            <consortium name="EnsemblMetazoa"/>
        </authorList>
    </citation>
    <scope>IDENTIFICATION</scope>
</reference>
<name>T1HSE7_RHOPR</name>
<dbReference type="Proteomes" id="UP000015103">
    <property type="component" value="Unassembled WGS sequence"/>
</dbReference>
<dbReference type="InParanoid" id="T1HSE7"/>
<dbReference type="STRING" id="13249.T1HSE7"/>
<organism evidence="1 2">
    <name type="scientific">Rhodnius prolixus</name>
    <name type="common">Triatomid bug</name>
    <dbReference type="NCBI Taxonomy" id="13249"/>
    <lineage>
        <taxon>Eukaryota</taxon>
        <taxon>Metazoa</taxon>
        <taxon>Ecdysozoa</taxon>
        <taxon>Arthropoda</taxon>
        <taxon>Hexapoda</taxon>
        <taxon>Insecta</taxon>
        <taxon>Pterygota</taxon>
        <taxon>Neoptera</taxon>
        <taxon>Paraneoptera</taxon>
        <taxon>Hemiptera</taxon>
        <taxon>Heteroptera</taxon>
        <taxon>Panheteroptera</taxon>
        <taxon>Cimicomorpha</taxon>
        <taxon>Reduviidae</taxon>
        <taxon>Triatominae</taxon>
        <taxon>Rhodnius</taxon>
    </lineage>
</organism>
<dbReference type="RefSeq" id="XP_073983168.1">
    <property type="nucleotide sequence ID" value="XM_074127067.1"/>
</dbReference>
<keyword evidence="2" id="KW-1185">Reference proteome</keyword>
<dbReference type="EnsemblMetazoa" id="RPRC006967-RA">
    <property type="protein sequence ID" value="RPRC006967-PA"/>
    <property type="gene ID" value="RPRC006967"/>
</dbReference>
<dbReference type="AlphaFoldDB" id="T1HSE7"/>
<dbReference type="OMA" id="DIVHANP"/>
<evidence type="ECO:0000313" key="2">
    <source>
        <dbReference type="Proteomes" id="UP000015103"/>
    </source>
</evidence>
<dbReference type="VEuPathDB" id="VectorBase:RPRC006967"/>
<accession>T1HSE7</accession>